<sequence>MKQRRLMSRKPAVPGQTREAGEVFLAPTHGRHSEEKGGKRILTPRNARRVRSHSKGRAAMRRNRSPQKEAKGPLEQEKAFMRHGGNDPRSIEPVKNSSPRKSNEWRTVTSELHRSMDKHSSGPAPKTPKFEISPSARSILAKKDQQRLADNKKSSDGSLDLGKSKSTHTATTHVSVNASLRKDKWSSSRTRDLHRLRPRVPESPANDRPGSRVKGSRGTTLDGAIVVPSDGMGGLTIYEVNKQQQTTQSKPLSDSTRIYAFNKQNQKTENKPTIDDCRVPNDPIIYAQHNAKKVPMHHPLESDAAKKRHSSRARRTPKRLQVPQTPVLTPKRGPPTSDRSVSSRVSGAVPLLSPKRPVDQTITLNVETVKIIMADRMAATLAAKKEESNQNKAADGNSDEQKTVTPTTPRSFFSILACTNPTVDPELMKTETRQAQHKLWLAYAKRAIFEAKHGIASDGNATNSNRNDQKLSIRDAISDLSPTMVESTVASTVDEKESEDSGNVEDASSDEDEIRSISSVDLLVRWIGNCGEPDLSDHYPHSTTPQSKLKLHEAARTPRGYSKSRRGKQHDFMV</sequence>
<dbReference type="EMBL" id="HBIM01015516">
    <property type="protein sequence ID" value="CAE0415097.1"/>
    <property type="molecule type" value="Transcribed_RNA"/>
</dbReference>
<protein>
    <submittedName>
        <fullName evidence="2">Uncharacterized protein</fullName>
    </submittedName>
</protein>
<feature type="region of interest" description="Disordered" evidence="1">
    <location>
        <begin position="534"/>
        <end position="574"/>
    </location>
</feature>
<feature type="compositionally biased region" description="Basic and acidic residues" evidence="1">
    <location>
        <begin position="66"/>
        <end position="92"/>
    </location>
</feature>
<feature type="compositionally biased region" description="Basic residues" evidence="1">
    <location>
        <begin position="306"/>
        <end position="318"/>
    </location>
</feature>
<feature type="region of interest" description="Disordered" evidence="1">
    <location>
        <begin position="293"/>
        <end position="346"/>
    </location>
</feature>
<gene>
    <name evidence="2" type="ORF">ACOF00016_LOCUS12245</name>
</gene>
<name>A0A7S3L8R4_9STRA</name>
<dbReference type="AlphaFoldDB" id="A0A7S3L8R4"/>
<feature type="region of interest" description="Disordered" evidence="1">
    <location>
        <begin position="383"/>
        <end position="407"/>
    </location>
</feature>
<evidence type="ECO:0000313" key="2">
    <source>
        <dbReference type="EMBL" id="CAE0415097.1"/>
    </source>
</evidence>
<proteinExistence type="predicted"/>
<feature type="compositionally biased region" description="Polar residues" evidence="1">
    <location>
        <begin position="480"/>
        <end position="491"/>
    </location>
</feature>
<evidence type="ECO:0000256" key="1">
    <source>
        <dbReference type="SAM" id="MobiDB-lite"/>
    </source>
</evidence>
<accession>A0A7S3L8R4</accession>
<feature type="region of interest" description="Disordered" evidence="1">
    <location>
        <begin position="1"/>
        <end position="223"/>
    </location>
</feature>
<organism evidence="2">
    <name type="scientific">Amphora coffeiformis</name>
    <dbReference type="NCBI Taxonomy" id="265554"/>
    <lineage>
        <taxon>Eukaryota</taxon>
        <taxon>Sar</taxon>
        <taxon>Stramenopiles</taxon>
        <taxon>Ochrophyta</taxon>
        <taxon>Bacillariophyta</taxon>
        <taxon>Bacillariophyceae</taxon>
        <taxon>Bacillariophycidae</taxon>
        <taxon>Thalassiophysales</taxon>
        <taxon>Catenulaceae</taxon>
        <taxon>Amphora</taxon>
    </lineage>
</organism>
<feature type="compositionally biased region" description="Acidic residues" evidence="1">
    <location>
        <begin position="496"/>
        <end position="513"/>
    </location>
</feature>
<feature type="compositionally biased region" description="Basic and acidic residues" evidence="1">
    <location>
        <begin position="180"/>
        <end position="195"/>
    </location>
</feature>
<feature type="compositionally biased region" description="Polar residues" evidence="1">
    <location>
        <begin position="167"/>
        <end position="178"/>
    </location>
</feature>
<feature type="compositionally biased region" description="Basic and acidic residues" evidence="1">
    <location>
        <begin position="111"/>
        <end position="120"/>
    </location>
</feature>
<feature type="compositionally biased region" description="Polar residues" evidence="1">
    <location>
        <begin position="95"/>
        <end position="110"/>
    </location>
</feature>
<feature type="compositionally biased region" description="Basic and acidic residues" evidence="1">
    <location>
        <begin position="141"/>
        <end position="155"/>
    </location>
</feature>
<feature type="compositionally biased region" description="Basic residues" evidence="1">
    <location>
        <begin position="46"/>
        <end position="65"/>
    </location>
</feature>
<reference evidence="2" key="1">
    <citation type="submission" date="2021-01" db="EMBL/GenBank/DDBJ databases">
        <authorList>
            <person name="Corre E."/>
            <person name="Pelletier E."/>
            <person name="Niang G."/>
            <person name="Scheremetjew M."/>
            <person name="Finn R."/>
            <person name="Kale V."/>
            <person name="Holt S."/>
            <person name="Cochrane G."/>
            <person name="Meng A."/>
            <person name="Brown T."/>
            <person name="Cohen L."/>
        </authorList>
    </citation>
    <scope>NUCLEOTIDE SEQUENCE</scope>
    <source>
        <strain evidence="2">CCMP127</strain>
    </source>
</reference>
<feature type="region of interest" description="Disordered" evidence="1">
    <location>
        <begin position="476"/>
        <end position="513"/>
    </location>
</feature>